<comment type="caution">
    <text evidence="1">The sequence shown here is derived from an EMBL/GenBank/DDBJ whole genome shotgun (WGS) entry which is preliminary data.</text>
</comment>
<reference evidence="1" key="1">
    <citation type="submission" date="2019-08" db="EMBL/GenBank/DDBJ databases">
        <title>The improved chromosome-level genome for the pearl oyster Pinctada fucata martensii using PacBio sequencing and Hi-C.</title>
        <authorList>
            <person name="Zheng Z."/>
        </authorList>
    </citation>
    <scope>NUCLEOTIDE SEQUENCE</scope>
    <source>
        <strain evidence="1">ZZ-2019</strain>
        <tissue evidence="1">Adductor muscle</tissue>
    </source>
</reference>
<gene>
    <name evidence="1" type="ORF">FSP39_023934</name>
</gene>
<dbReference type="EMBL" id="VSWD01000002">
    <property type="protein sequence ID" value="KAK3107868.1"/>
    <property type="molecule type" value="Genomic_DNA"/>
</dbReference>
<evidence type="ECO:0000313" key="1">
    <source>
        <dbReference type="EMBL" id="KAK3107868.1"/>
    </source>
</evidence>
<dbReference type="AlphaFoldDB" id="A0AA89CDK5"/>
<dbReference type="Proteomes" id="UP001186944">
    <property type="component" value="Unassembled WGS sequence"/>
</dbReference>
<protein>
    <submittedName>
        <fullName evidence="1">Uncharacterized protein</fullName>
    </submittedName>
</protein>
<evidence type="ECO:0000313" key="2">
    <source>
        <dbReference type="Proteomes" id="UP001186944"/>
    </source>
</evidence>
<sequence>MNHYTGKVALVIAKRRYGTSNINLYTDESTEALILLGYDETLIPNRNKKDVVLGYETFIKHPNTIHNEAIIFSHYQAQLKDLLRKEYEDRITQTSPAKDLVLIHSLEGVQLSRPEASQSFNLTKIKSIKKCIKSYSSRLWQSHSNLRIISADSEKIKNGKSIKKQCIVFYCMSKGYIPLGEKHFPKYLQVNKHVFETDVREGYFVPGPKTKNLPTTSKMGYLDSFNKPLCMGSNIGEENKDETGTLGLFVNVSGNTKGFITCCHVLFDCTQKEEFKYLSWYKDFKYSVLQPGKSAFCGRPNKKCGEIEKAVFYPNKTPSVDAALVRITDREPTSGHFAIRNKNQVKELGYKENDYPNYVQGKVRRVIRETDLDLPVLKSGSTTGLTRSNFKLDGAEVRIFNEGNILGMKDGSPIVMKGQYEIEPGSKQNPFFIPGDSGSAVFLREPDKSLVCIGIAIGTTTYDTTIVTPIGTVLDSLGLDDKSITHFE</sequence>
<organism evidence="1 2">
    <name type="scientific">Pinctada imbricata</name>
    <name type="common">Atlantic pearl-oyster</name>
    <name type="synonym">Pinctada martensii</name>
    <dbReference type="NCBI Taxonomy" id="66713"/>
    <lineage>
        <taxon>Eukaryota</taxon>
        <taxon>Metazoa</taxon>
        <taxon>Spiralia</taxon>
        <taxon>Lophotrochozoa</taxon>
        <taxon>Mollusca</taxon>
        <taxon>Bivalvia</taxon>
        <taxon>Autobranchia</taxon>
        <taxon>Pteriomorphia</taxon>
        <taxon>Pterioida</taxon>
        <taxon>Pterioidea</taxon>
        <taxon>Pteriidae</taxon>
        <taxon>Pinctada</taxon>
    </lineage>
</organism>
<keyword evidence="2" id="KW-1185">Reference proteome</keyword>
<accession>A0AA89CDK5</accession>
<name>A0AA89CDK5_PINIB</name>
<proteinExistence type="predicted"/>